<reference evidence="1" key="1">
    <citation type="submission" date="2022-11" db="EMBL/GenBank/DDBJ databases">
        <authorList>
            <person name="Petersen C."/>
        </authorList>
    </citation>
    <scope>NUCLEOTIDE SEQUENCE</scope>
    <source>
        <strain evidence="1">IBT 29864</strain>
    </source>
</reference>
<name>A0A9W9VVE9_9EURO</name>
<comment type="caution">
    <text evidence="1">The sequence shown here is derived from an EMBL/GenBank/DDBJ whole genome shotgun (WGS) entry which is preliminary data.</text>
</comment>
<dbReference type="Proteomes" id="UP001147782">
    <property type="component" value="Unassembled WGS sequence"/>
</dbReference>
<evidence type="ECO:0000313" key="1">
    <source>
        <dbReference type="EMBL" id="KAJ5389889.1"/>
    </source>
</evidence>
<accession>A0A9W9VVE9</accession>
<proteinExistence type="predicted"/>
<sequence>MRVNRVQGRPIAGASRAIRKLSLRSDTLIHRHVSHCLLMLPQWQRQSTSVHQFPRLLTRSRSRRFANPSVPELTPKTRIVISS</sequence>
<reference evidence="1" key="2">
    <citation type="journal article" date="2023" name="IMA Fungus">
        <title>Comparative genomic study of the Penicillium genus elucidates a diverse pangenome and 15 lateral gene transfer events.</title>
        <authorList>
            <person name="Petersen C."/>
            <person name="Sorensen T."/>
            <person name="Nielsen M.R."/>
            <person name="Sondergaard T.E."/>
            <person name="Sorensen J.L."/>
            <person name="Fitzpatrick D.A."/>
            <person name="Frisvad J.C."/>
            <person name="Nielsen K.L."/>
        </authorList>
    </citation>
    <scope>NUCLEOTIDE SEQUENCE</scope>
    <source>
        <strain evidence="1">IBT 29864</strain>
    </source>
</reference>
<dbReference type="GeneID" id="81433065"/>
<keyword evidence="2" id="KW-1185">Reference proteome</keyword>
<dbReference type="AlphaFoldDB" id="A0A9W9VVE9"/>
<organism evidence="1 2">
    <name type="scientific">Penicillium cataractarum</name>
    <dbReference type="NCBI Taxonomy" id="2100454"/>
    <lineage>
        <taxon>Eukaryota</taxon>
        <taxon>Fungi</taxon>
        <taxon>Dikarya</taxon>
        <taxon>Ascomycota</taxon>
        <taxon>Pezizomycotina</taxon>
        <taxon>Eurotiomycetes</taxon>
        <taxon>Eurotiomycetidae</taxon>
        <taxon>Eurotiales</taxon>
        <taxon>Aspergillaceae</taxon>
        <taxon>Penicillium</taxon>
    </lineage>
</organism>
<dbReference type="EMBL" id="JAPZBS010000001">
    <property type="protein sequence ID" value="KAJ5389889.1"/>
    <property type="molecule type" value="Genomic_DNA"/>
</dbReference>
<evidence type="ECO:0000313" key="2">
    <source>
        <dbReference type="Proteomes" id="UP001147782"/>
    </source>
</evidence>
<gene>
    <name evidence="1" type="ORF">N7496_000957</name>
</gene>
<dbReference type="RefSeq" id="XP_056560617.1">
    <property type="nucleotide sequence ID" value="XM_056693888.1"/>
</dbReference>
<protein>
    <submittedName>
        <fullName evidence="1">Uncharacterized protein</fullName>
    </submittedName>
</protein>